<feature type="compositionally biased region" description="Polar residues" evidence="1">
    <location>
        <begin position="201"/>
        <end position="211"/>
    </location>
</feature>
<gene>
    <name evidence="2" type="ORF">I313_03767</name>
</gene>
<organism evidence="2 3">
    <name type="scientific">Cryptococcus deuterogattii Ram5</name>
    <dbReference type="NCBI Taxonomy" id="1296110"/>
    <lineage>
        <taxon>Eukaryota</taxon>
        <taxon>Fungi</taxon>
        <taxon>Dikarya</taxon>
        <taxon>Basidiomycota</taxon>
        <taxon>Agaricomycotina</taxon>
        <taxon>Tremellomycetes</taxon>
        <taxon>Tremellales</taxon>
        <taxon>Cryptococcaceae</taxon>
        <taxon>Cryptococcus</taxon>
        <taxon>Cryptococcus gattii species complex</taxon>
    </lineage>
</organism>
<name>A0A0D0T3U1_9TREE</name>
<dbReference type="Proteomes" id="UP000053392">
    <property type="component" value="Unassembled WGS sequence"/>
</dbReference>
<evidence type="ECO:0000313" key="3">
    <source>
        <dbReference type="Proteomes" id="UP000053392"/>
    </source>
</evidence>
<protein>
    <submittedName>
        <fullName evidence="2">Unplaced genomic scaffold supercont1.8, whole genome shotgun sequence</fullName>
    </submittedName>
</protein>
<feature type="compositionally biased region" description="Polar residues" evidence="1">
    <location>
        <begin position="131"/>
        <end position="140"/>
    </location>
</feature>
<reference evidence="2 3" key="1">
    <citation type="submission" date="2015-01" db="EMBL/GenBank/DDBJ databases">
        <title>The Genome Sequence of Cryptococcus gattii Ram5.</title>
        <authorList>
            <consortium name="The Broad Institute Genomics Platform"/>
            <person name="Cuomo C."/>
            <person name="Litvintseva A."/>
            <person name="Chen Y."/>
            <person name="Heitman J."/>
            <person name="Sun S."/>
            <person name="Springer D."/>
            <person name="Dromer F."/>
            <person name="Young S."/>
            <person name="Zeng Q."/>
            <person name="Gargeya S."/>
            <person name="Abouelleil A."/>
            <person name="Alvarado L."/>
            <person name="Chapman S.B."/>
            <person name="Gainer-Dewar J."/>
            <person name="Goldberg J."/>
            <person name="Griggs A."/>
            <person name="Gujja S."/>
            <person name="Hansen M."/>
            <person name="Howarth C."/>
            <person name="Imamovic A."/>
            <person name="Larimer J."/>
            <person name="Murphy C."/>
            <person name="Naylor J."/>
            <person name="Pearson M."/>
            <person name="Priest M."/>
            <person name="Roberts A."/>
            <person name="Saif S."/>
            <person name="Shea T."/>
            <person name="Sykes S."/>
            <person name="Wortman J."/>
            <person name="Nusbaum C."/>
            <person name="Birren B."/>
        </authorList>
    </citation>
    <scope>NUCLEOTIDE SEQUENCE [LARGE SCALE GENOMIC DNA]</scope>
    <source>
        <strain evidence="2 3">Ram5</strain>
    </source>
</reference>
<feature type="compositionally biased region" description="Basic and acidic residues" evidence="1">
    <location>
        <begin position="74"/>
        <end position="89"/>
    </location>
</feature>
<evidence type="ECO:0000313" key="2">
    <source>
        <dbReference type="EMBL" id="KIR40442.1"/>
    </source>
</evidence>
<feature type="compositionally biased region" description="Low complexity" evidence="1">
    <location>
        <begin position="184"/>
        <end position="200"/>
    </location>
</feature>
<dbReference type="AlphaFoldDB" id="A0A0D0T3U1"/>
<dbReference type="HOGENOM" id="CLU_616789_0_0_1"/>
<dbReference type="OrthoDB" id="2576607at2759"/>
<sequence length="444" mass="49996">MPEYDNPVTDDYDVMDVRSEHDGKLFDTAREDFDAKYQTPVQEQTSLVKERKKRPLVNKIILRPRSSSPDVFLSEEKDKDSNNRRRSYEDNEVSDSNEEQWRVGRIPGHQGCHSMSGRKGFGMDSERSGQKRSLSQNISGQAERVLKKPFRPPTRVILPKASPKPPASPLAADTPDSTPGENITSTPSTSAFTSTSTNSTLHSQAKWTPSHRSSKLAKPFKTPIRSDRSNAPSPSTLSLPSAHRRQQAAILTAQNEVMLLKKAVKYDNENSATHLKELIIQWSNGGREMVERLFSLIPRPLDDSFLHSSAYAPNTFSSRWNEGPSTLELSPEQQDYLAKAPLNKDDEPVDAEGNLLFENEEEQNVVKYLQKLGENKMYEIERNSNVKRAATRTVESKMDDHSTCKIAEESSPNEWNYGTLMRGLGVDPPLLGWDACAEDWIDFS</sequence>
<keyword evidence="3" id="KW-1185">Reference proteome</keyword>
<dbReference type="EMBL" id="KN847903">
    <property type="protein sequence ID" value="KIR40442.1"/>
    <property type="molecule type" value="Genomic_DNA"/>
</dbReference>
<evidence type="ECO:0000256" key="1">
    <source>
        <dbReference type="SAM" id="MobiDB-lite"/>
    </source>
</evidence>
<feature type="region of interest" description="Disordered" evidence="1">
    <location>
        <begin position="30"/>
        <end position="244"/>
    </location>
</feature>
<proteinExistence type="predicted"/>
<feature type="compositionally biased region" description="Low complexity" evidence="1">
    <location>
        <begin position="229"/>
        <end position="241"/>
    </location>
</feature>
<dbReference type="Gene3D" id="6.10.140.1020">
    <property type="match status" value="1"/>
</dbReference>
<accession>A0A0D0T3U1</accession>